<protein>
    <recommendedName>
        <fullName evidence="9">Adenosine deaminase domain-containing protein</fullName>
    </recommendedName>
</protein>
<dbReference type="Proteomes" id="UP000002669">
    <property type="component" value="Unassembled WGS sequence"/>
</dbReference>
<feature type="domain" description="Adenosine deaminase" evidence="9">
    <location>
        <begin position="16"/>
        <end position="342"/>
    </location>
</feature>
<evidence type="ECO:0000256" key="2">
    <source>
        <dbReference type="ARBA" id="ARBA00006676"/>
    </source>
</evidence>
<evidence type="ECO:0000259" key="9">
    <source>
        <dbReference type="Pfam" id="PF00962"/>
    </source>
</evidence>
<keyword evidence="6" id="KW-0862">Zinc</keyword>
<keyword evidence="5" id="KW-0378">Hydrolase</keyword>
<dbReference type="EMBL" id="DS989824">
    <property type="protein sequence ID" value="EFR00576.1"/>
    <property type="molecule type" value="Genomic_DNA"/>
</dbReference>
<keyword evidence="11" id="KW-1185">Reference proteome</keyword>
<sequence>MSISMTVTSVFTKALPKVELHAHLSGSISRECLRELWLQKREHNRELQVPDPMIVMPPGKVDYSLKTFFQVFSNLIYLLCSDLESIRYSTKRVLQDFQDDGVRYLELRTTPRESQEHGISKELYVSTVLDVIDDFKNETMSTYLILSIDRTKSAAEADTLVDLAIKFKNRGVVGVELGGNPSKGDVSIFKDAFSKAKQNGLGVTLHFAEVEFSSSLKELTTLLSFQPDRLGHVINVPDDIKAEIARRKIGLELCLSCNVHAKLITGGYPDHHFGYWRHKDCPIILCTDDVGFFCSPVSQEYLLAAKNFDLDQTALLDICRKGINSIFGGAQEKERLYTLIDKFEEELQ</sequence>
<name>E4USR1_ARTGP</name>
<evidence type="ECO:0000256" key="4">
    <source>
        <dbReference type="ARBA" id="ARBA00022723"/>
    </source>
</evidence>
<dbReference type="InterPro" id="IPR006330">
    <property type="entry name" value="Ado/ade_deaminase"/>
</dbReference>
<evidence type="ECO:0000313" key="11">
    <source>
        <dbReference type="Proteomes" id="UP000002669"/>
    </source>
</evidence>
<evidence type="ECO:0000256" key="1">
    <source>
        <dbReference type="ARBA" id="ARBA00001947"/>
    </source>
</evidence>
<dbReference type="GeneID" id="10028685"/>
<comment type="catalytic activity">
    <reaction evidence="8">
        <text>N(6)-methyl-AMP + H2O + H(+) = IMP + methylamine</text>
        <dbReference type="Rhea" id="RHEA:16001"/>
        <dbReference type="ChEBI" id="CHEBI:15377"/>
        <dbReference type="ChEBI" id="CHEBI:15378"/>
        <dbReference type="ChEBI" id="CHEBI:58053"/>
        <dbReference type="ChEBI" id="CHEBI:59338"/>
        <dbReference type="ChEBI" id="CHEBI:144842"/>
    </reaction>
    <physiologicalReaction direction="left-to-right" evidence="8">
        <dbReference type="Rhea" id="RHEA:16002"/>
    </physiologicalReaction>
</comment>
<keyword evidence="4" id="KW-0479">Metal-binding</keyword>
<comment type="similarity">
    <text evidence="2">Belongs to the metallo-dependent hydrolases superfamily. Adenosine and AMP deaminases family.</text>
</comment>
<dbReference type="STRING" id="535722.E4USR1"/>
<dbReference type="eggNOG" id="KOG1097">
    <property type="taxonomic scope" value="Eukaryota"/>
</dbReference>
<proteinExistence type="inferred from homology"/>
<dbReference type="FunFam" id="3.20.20.140:FF:000033">
    <property type="entry name" value="Adenosine deaminase-like protein"/>
    <property type="match status" value="1"/>
</dbReference>
<evidence type="ECO:0000313" key="10">
    <source>
        <dbReference type="EMBL" id="EFR00576.1"/>
    </source>
</evidence>
<dbReference type="Gene3D" id="3.20.20.140">
    <property type="entry name" value="Metal-dependent hydrolases"/>
    <property type="match status" value="1"/>
</dbReference>
<reference evidence="11" key="1">
    <citation type="journal article" date="2012" name="MBio">
        <title>Comparative genome analysis of Trichophyton rubrum and related dermatophytes reveals candidate genes involved in infection.</title>
        <authorList>
            <person name="Martinez D.A."/>
            <person name="Oliver B.G."/>
            <person name="Graeser Y."/>
            <person name="Goldberg J.M."/>
            <person name="Li W."/>
            <person name="Martinez-Rossi N.M."/>
            <person name="Monod M."/>
            <person name="Shelest E."/>
            <person name="Barton R.C."/>
            <person name="Birch E."/>
            <person name="Brakhage A.A."/>
            <person name="Chen Z."/>
            <person name="Gurr S.J."/>
            <person name="Heiman D."/>
            <person name="Heitman J."/>
            <person name="Kosti I."/>
            <person name="Rossi A."/>
            <person name="Saif S."/>
            <person name="Samalova M."/>
            <person name="Saunders C.W."/>
            <person name="Shea T."/>
            <person name="Summerbell R.C."/>
            <person name="Xu J."/>
            <person name="Young S."/>
            <person name="Zeng Q."/>
            <person name="Birren B.W."/>
            <person name="Cuomo C.A."/>
            <person name="White T.C."/>
        </authorList>
    </citation>
    <scope>NUCLEOTIDE SEQUENCE [LARGE SCALE GENOMIC DNA]</scope>
    <source>
        <strain evidence="11">ATCC MYA-4604 / CBS 118893</strain>
    </source>
</reference>
<evidence type="ECO:0000256" key="8">
    <source>
        <dbReference type="ARBA" id="ARBA00048787"/>
    </source>
</evidence>
<dbReference type="GO" id="GO:0046103">
    <property type="term" value="P:inosine biosynthetic process"/>
    <property type="evidence" value="ECO:0007669"/>
    <property type="project" value="TreeGrafter"/>
</dbReference>
<dbReference type="HOGENOM" id="CLU_039228_3_1_1"/>
<dbReference type="InParanoid" id="E4USR1"/>
<evidence type="ECO:0000256" key="3">
    <source>
        <dbReference type="ARBA" id="ARBA00011245"/>
    </source>
</evidence>
<dbReference type="InterPro" id="IPR032466">
    <property type="entry name" value="Metal_Hydrolase"/>
</dbReference>
<dbReference type="GO" id="GO:0006154">
    <property type="term" value="P:adenosine catabolic process"/>
    <property type="evidence" value="ECO:0007669"/>
    <property type="project" value="TreeGrafter"/>
</dbReference>
<dbReference type="AlphaFoldDB" id="E4USR1"/>
<gene>
    <name evidence="10" type="ORF">MGYG_03581</name>
</gene>
<dbReference type="PANTHER" id="PTHR11409">
    <property type="entry name" value="ADENOSINE DEAMINASE"/>
    <property type="match status" value="1"/>
</dbReference>
<dbReference type="VEuPathDB" id="FungiDB:MGYG_03581"/>
<dbReference type="InterPro" id="IPR001365">
    <property type="entry name" value="A_deaminase_dom"/>
</dbReference>
<dbReference type="OrthoDB" id="272271at2759"/>
<comment type="subunit">
    <text evidence="3">Monomer.</text>
</comment>
<keyword evidence="7" id="KW-0546">Nucleotide metabolism</keyword>
<dbReference type="OMA" id="RPQFKPY"/>
<dbReference type="GO" id="GO:0009117">
    <property type="term" value="P:nucleotide metabolic process"/>
    <property type="evidence" value="ECO:0007669"/>
    <property type="project" value="UniProtKB-KW"/>
</dbReference>
<evidence type="ECO:0000256" key="5">
    <source>
        <dbReference type="ARBA" id="ARBA00022801"/>
    </source>
</evidence>
<comment type="cofactor">
    <cofactor evidence="1">
        <name>Zn(2+)</name>
        <dbReference type="ChEBI" id="CHEBI:29105"/>
    </cofactor>
</comment>
<organism evidence="11">
    <name type="scientific">Arthroderma gypseum (strain ATCC MYA-4604 / CBS 118893)</name>
    <name type="common">Microsporum gypseum</name>
    <dbReference type="NCBI Taxonomy" id="535722"/>
    <lineage>
        <taxon>Eukaryota</taxon>
        <taxon>Fungi</taxon>
        <taxon>Dikarya</taxon>
        <taxon>Ascomycota</taxon>
        <taxon>Pezizomycotina</taxon>
        <taxon>Eurotiomycetes</taxon>
        <taxon>Eurotiomycetidae</taxon>
        <taxon>Onygenales</taxon>
        <taxon>Arthrodermataceae</taxon>
        <taxon>Nannizzia</taxon>
    </lineage>
</organism>
<dbReference type="GO" id="GO:0004000">
    <property type="term" value="F:adenosine deaminase activity"/>
    <property type="evidence" value="ECO:0007669"/>
    <property type="project" value="TreeGrafter"/>
</dbReference>
<dbReference type="GO" id="GO:0046872">
    <property type="term" value="F:metal ion binding"/>
    <property type="evidence" value="ECO:0007669"/>
    <property type="project" value="UniProtKB-KW"/>
</dbReference>
<dbReference type="Pfam" id="PF00962">
    <property type="entry name" value="A_deaminase"/>
    <property type="match status" value="1"/>
</dbReference>
<evidence type="ECO:0000256" key="6">
    <source>
        <dbReference type="ARBA" id="ARBA00022833"/>
    </source>
</evidence>
<dbReference type="RefSeq" id="XP_003173406.1">
    <property type="nucleotide sequence ID" value="XM_003173358.1"/>
</dbReference>
<dbReference type="PANTHER" id="PTHR11409:SF42">
    <property type="entry name" value="ADENOSINE DEAMINASE-LIKE PROTEIN"/>
    <property type="match status" value="1"/>
</dbReference>
<dbReference type="SUPFAM" id="SSF51556">
    <property type="entry name" value="Metallo-dependent hydrolases"/>
    <property type="match status" value="1"/>
</dbReference>
<accession>E4USR1</accession>
<evidence type="ECO:0000256" key="7">
    <source>
        <dbReference type="ARBA" id="ARBA00023080"/>
    </source>
</evidence>